<organism evidence="10 11">
    <name type="scientific">Vitis vinifera</name>
    <name type="common">Grape</name>
    <dbReference type="NCBI Taxonomy" id="29760"/>
    <lineage>
        <taxon>Eukaryota</taxon>
        <taxon>Viridiplantae</taxon>
        <taxon>Streptophyta</taxon>
        <taxon>Embryophyta</taxon>
        <taxon>Tracheophyta</taxon>
        <taxon>Spermatophyta</taxon>
        <taxon>Magnoliopsida</taxon>
        <taxon>eudicotyledons</taxon>
        <taxon>Gunneridae</taxon>
        <taxon>Pentapetalae</taxon>
        <taxon>rosids</taxon>
        <taxon>Vitales</taxon>
        <taxon>Vitaceae</taxon>
        <taxon>Viteae</taxon>
        <taxon>Vitis</taxon>
    </lineage>
</organism>
<keyword evidence="1" id="KW-0433">Leucine-rich repeat</keyword>
<dbReference type="Gene3D" id="1.20.5.4130">
    <property type="match status" value="1"/>
</dbReference>
<dbReference type="GO" id="GO:0006952">
    <property type="term" value="P:defense response"/>
    <property type="evidence" value="ECO:0007669"/>
    <property type="project" value="UniProtKB-KW"/>
</dbReference>
<keyword evidence="4" id="KW-0611">Plant defense</keyword>
<evidence type="ECO:0000256" key="1">
    <source>
        <dbReference type="ARBA" id="ARBA00022614"/>
    </source>
</evidence>
<evidence type="ECO:0000259" key="9">
    <source>
        <dbReference type="Pfam" id="PF25019"/>
    </source>
</evidence>
<dbReference type="Proteomes" id="UP000288805">
    <property type="component" value="Unassembled WGS sequence"/>
</dbReference>
<comment type="caution">
    <text evidence="10">The sequence shown here is derived from an EMBL/GenBank/DDBJ whole genome shotgun (WGS) entry which is preliminary data.</text>
</comment>
<dbReference type="InterPro" id="IPR058922">
    <property type="entry name" value="WHD_DRP"/>
</dbReference>
<feature type="domain" description="Disease resistance N-terminal" evidence="7">
    <location>
        <begin position="66"/>
        <end position="128"/>
    </location>
</feature>
<evidence type="ECO:0000259" key="7">
    <source>
        <dbReference type="Pfam" id="PF18052"/>
    </source>
</evidence>
<feature type="domain" description="R13L1/DRL21-like LRR repeat region" evidence="9">
    <location>
        <begin position="618"/>
        <end position="746"/>
    </location>
</feature>
<dbReference type="EMBL" id="QGNW01002171">
    <property type="protein sequence ID" value="RVW24520.1"/>
    <property type="molecule type" value="Genomic_DNA"/>
</dbReference>
<evidence type="ECO:0000256" key="5">
    <source>
        <dbReference type="ARBA" id="ARBA00022840"/>
    </source>
</evidence>
<dbReference type="PRINTS" id="PR00364">
    <property type="entry name" value="DISEASERSIST"/>
</dbReference>
<name>A0A438CMS7_VITVI</name>
<proteinExistence type="predicted"/>
<dbReference type="Pfam" id="PF23559">
    <property type="entry name" value="WHD_DRP"/>
    <property type="match status" value="1"/>
</dbReference>
<feature type="domain" description="Disease resistance protein winged helix" evidence="8">
    <location>
        <begin position="437"/>
        <end position="511"/>
    </location>
</feature>
<dbReference type="Pfam" id="PF00931">
    <property type="entry name" value="NB-ARC"/>
    <property type="match status" value="1"/>
</dbReference>
<keyword evidence="2" id="KW-0677">Repeat</keyword>
<dbReference type="InterPro" id="IPR036388">
    <property type="entry name" value="WH-like_DNA-bd_sf"/>
</dbReference>
<evidence type="ECO:0000313" key="10">
    <source>
        <dbReference type="EMBL" id="RVW24520.1"/>
    </source>
</evidence>
<dbReference type="PROSITE" id="PS51257">
    <property type="entry name" value="PROKAR_LIPOPROTEIN"/>
    <property type="match status" value="1"/>
</dbReference>
<dbReference type="Gene3D" id="1.10.10.10">
    <property type="entry name" value="Winged helix-like DNA-binding domain superfamily/Winged helix DNA-binding domain"/>
    <property type="match status" value="1"/>
</dbReference>
<evidence type="ECO:0000256" key="3">
    <source>
        <dbReference type="ARBA" id="ARBA00022741"/>
    </source>
</evidence>
<protein>
    <submittedName>
        <fullName evidence="10">Putative disease resistance RPP13-like protein 1</fullName>
    </submittedName>
</protein>
<dbReference type="InterPro" id="IPR056789">
    <property type="entry name" value="LRR_R13L1-DRL21"/>
</dbReference>
<dbReference type="Pfam" id="PF25019">
    <property type="entry name" value="LRR_R13L1-DRL21"/>
    <property type="match status" value="1"/>
</dbReference>
<dbReference type="GO" id="GO:0043531">
    <property type="term" value="F:ADP binding"/>
    <property type="evidence" value="ECO:0007669"/>
    <property type="project" value="InterPro"/>
</dbReference>
<evidence type="ECO:0000259" key="8">
    <source>
        <dbReference type="Pfam" id="PF23559"/>
    </source>
</evidence>
<dbReference type="PANTHER" id="PTHR36766">
    <property type="entry name" value="PLANT BROAD-SPECTRUM MILDEW RESISTANCE PROTEIN RPW8"/>
    <property type="match status" value="1"/>
</dbReference>
<dbReference type="FunFam" id="1.10.10.10:FF:000322">
    <property type="entry name" value="Probable disease resistance protein At1g63360"/>
    <property type="match status" value="1"/>
</dbReference>
<feature type="domain" description="NB-ARC" evidence="6">
    <location>
        <begin position="181"/>
        <end position="354"/>
    </location>
</feature>
<dbReference type="AlphaFoldDB" id="A0A438CMS7"/>
<dbReference type="Pfam" id="PF18052">
    <property type="entry name" value="Rx_N"/>
    <property type="match status" value="1"/>
</dbReference>
<keyword evidence="5" id="KW-0067">ATP-binding</keyword>
<dbReference type="SUPFAM" id="SSF52058">
    <property type="entry name" value="L domain-like"/>
    <property type="match status" value="1"/>
</dbReference>
<evidence type="ECO:0000259" key="6">
    <source>
        <dbReference type="Pfam" id="PF00931"/>
    </source>
</evidence>
<keyword evidence="3" id="KW-0547">Nucleotide-binding</keyword>
<dbReference type="InterPro" id="IPR041118">
    <property type="entry name" value="Rx_N"/>
</dbReference>
<reference evidence="10 11" key="1">
    <citation type="journal article" date="2018" name="PLoS Genet.">
        <title>Population sequencing reveals clonal diversity and ancestral inbreeding in the grapevine cultivar Chardonnay.</title>
        <authorList>
            <person name="Roach M.J."/>
            <person name="Johnson D.L."/>
            <person name="Bohlmann J."/>
            <person name="van Vuuren H.J."/>
            <person name="Jones S.J."/>
            <person name="Pretorius I.S."/>
            <person name="Schmidt S.A."/>
            <person name="Borneman A.R."/>
        </authorList>
    </citation>
    <scope>NUCLEOTIDE SEQUENCE [LARGE SCALE GENOMIC DNA]</scope>
    <source>
        <strain evidence="11">cv. Chardonnay</strain>
        <tissue evidence="10">Leaf</tissue>
    </source>
</reference>
<evidence type="ECO:0000256" key="2">
    <source>
        <dbReference type="ARBA" id="ARBA00022737"/>
    </source>
</evidence>
<dbReference type="InterPro" id="IPR027417">
    <property type="entry name" value="P-loop_NTPase"/>
</dbReference>
<accession>A0A438CMS7</accession>
<dbReference type="SUPFAM" id="SSF52540">
    <property type="entry name" value="P-loop containing nucleoside triphosphate hydrolases"/>
    <property type="match status" value="1"/>
</dbReference>
<evidence type="ECO:0000256" key="4">
    <source>
        <dbReference type="ARBA" id="ARBA00022821"/>
    </source>
</evidence>
<dbReference type="GO" id="GO:0005524">
    <property type="term" value="F:ATP binding"/>
    <property type="evidence" value="ECO:0007669"/>
    <property type="project" value="UniProtKB-KW"/>
</dbReference>
<dbReference type="InterPro" id="IPR002182">
    <property type="entry name" value="NB-ARC"/>
</dbReference>
<dbReference type="Gene3D" id="3.40.50.300">
    <property type="entry name" value="P-loop containing nucleotide triphosphate hydrolases"/>
    <property type="match status" value="1"/>
</dbReference>
<evidence type="ECO:0000313" key="11">
    <source>
        <dbReference type="Proteomes" id="UP000288805"/>
    </source>
</evidence>
<gene>
    <name evidence="10" type="primary">RPPL1_53</name>
    <name evidence="10" type="ORF">CK203_090859</name>
</gene>
<dbReference type="Gene3D" id="1.10.8.430">
    <property type="entry name" value="Helical domain of apoptotic protease-activating factors"/>
    <property type="match status" value="1"/>
</dbReference>
<dbReference type="InterPro" id="IPR042197">
    <property type="entry name" value="Apaf_helical"/>
</dbReference>
<dbReference type="PANTHER" id="PTHR36766:SF40">
    <property type="entry name" value="DISEASE RESISTANCE PROTEIN RGA3"/>
    <property type="match status" value="1"/>
</dbReference>
<sequence length="897" mass="101995">MIRNKNARIDECNNLLPRNCCVFGIGNQSSSTFSCICFPLFCLCLCEELLDRMASREVLNFVQGCKLNETLLKKLKIALQTINAVLKDAEVKQITNPEVKEWADELKDAVYHAEDLLDQIATKASRYKMNADIRISAIQARVTCTAKEALGLKKGIGEKLPKRWPSTSLVDESGVYGRGADKEEIIKFLLSHCRNGNKICVISIVGAGCVGKTTLAQLVYNDKRVKQHFDLQAWVCVSDEFDPFRVVKQILEATNSGSCESCDLNRLNLLQVKLKKILDRKKFLLVLDDVWNEKYNNWDLLRTSLEFGLGGSKIIVTMRNRRVALIMPAAHTHHLPQLSFEDCWSLFARHAFDNGDSSPYPKLEEIGKEIVKKCNGLPLAAKTLGGLLYSNVKADKWDNVLKSEMWGFPGEEILPALRLSYYYLPSHLKRCFAYCSIFPKGYEFQKESLILLWMAEGLLHQPKGNKKRQELDDMEELCDQYFEELLSRSLFEKSRSSKSCFVMHDFINDLAQLISGEFCIRLESGEADEILEKARHLSYFRSECDALERFETLVEVKCLRSFLSLQMPAFVSVSYLSNRVLHDLLPTLRSKRDAKSCGKAKNLRTFTIIVGKKSGSRIGELKELSHIRGRLCISKLQNVTCGNDVLEANIKNKKHLNELILRWDEDTNVLPHGIDILDKFTASYNTKKLTISSYGVYLSQASFYQRDGWSREGGNLSEWKQWSTFGGKGGEFPPLKELAIRFCPKLTGDLPNDLPFLTKLEIYEYFGFTSVENLQVSEISEWKALPLGLKKLSVEKCESVESLIEGMMQSNTWLHDLEITNCSFSRSLIRGGVPTTLKSLRICNSRRLERLLPDSCYATTRTLLGRPLEEFEILRICFGKEDMDIGSLRKIGLLVNN</sequence>